<gene>
    <name evidence="6" type="ORF">MNBD_CHLOROFLEXI01-3910</name>
</gene>
<dbReference type="AlphaFoldDB" id="A0A3B0UUF7"/>
<evidence type="ECO:0008006" key="7">
    <source>
        <dbReference type="Google" id="ProtNLM"/>
    </source>
</evidence>
<proteinExistence type="predicted"/>
<evidence type="ECO:0000256" key="3">
    <source>
        <dbReference type="ARBA" id="ARBA00022989"/>
    </source>
</evidence>
<evidence type="ECO:0000256" key="5">
    <source>
        <dbReference type="SAM" id="Phobius"/>
    </source>
</evidence>
<keyword evidence="3 5" id="KW-1133">Transmembrane helix</keyword>
<feature type="transmembrane region" description="Helical" evidence="5">
    <location>
        <begin position="102"/>
        <end position="120"/>
    </location>
</feature>
<protein>
    <recommendedName>
        <fullName evidence="7">Membrane transporter protein</fullName>
    </recommendedName>
</protein>
<evidence type="ECO:0000313" key="6">
    <source>
        <dbReference type="EMBL" id="VAW29992.1"/>
    </source>
</evidence>
<evidence type="ECO:0000256" key="2">
    <source>
        <dbReference type="ARBA" id="ARBA00022692"/>
    </source>
</evidence>
<feature type="transmembrane region" description="Helical" evidence="5">
    <location>
        <begin position="38"/>
        <end position="57"/>
    </location>
</feature>
<evidence type="ECO:0000256" key="4">
    <source>
        <dbReference type="ARBA" id="ARBA00023136"/>
    </source>
</evidence>
<feature type="transmembrane region" description="Helical" evidence="5">
    <location>
        <begin position="6"/>
        <end position="26"/>
    </location>
</feature>
<keyword evidence="4 5" id="KW-0472">Membrane</keyword>
<name>A0A3B0UUF7_9ZZZZ</name>
<reference evidence="6" key="1">
    <citation type="submission" date="2018-06" db="EMBL/GenBank/DDBJ databases">
        <authorList>
            <person name="Zhirakovskaya E."/>
        </authorList>
    </citation>
    <scope>NUCLEOTIDE SEQUENCE</scope>
</reference>
<sequence length="121" mass="12702">MISGIGGLFVGLISTGLGEMNGYFLLQRCRVPSKVSMATSVFVVAVTVLFASTAHFFQFAKEGGAVLDLVLNVVIFTVPGVIIGGQLGTIVASRISQRTMEISIAILFIVVAILTLGEVLL</sequence>
<dbReference type="Pfam" id="PF01925">
    <property type="entry name" value="TauE"/>
    <property type="match status" value="1"/>
</dbReference>
<feature type="transmembrane region" description="Helical" evidence="5">
    <location>
        <begin position="69"/>
        <end position="90"/>
    </location>
</feature>
<accession>A0A3B0UUF7</accession>
<keyword evidence="2 5" id="KW-0812">Transmembrane</keyword>
<comment type="subcellular location">
    <subcellularLocation>
        <location evidence="1">Membrane</location>
        <topology evidence="1">Multi-pass membrane protein</topology>
    </subcellularLocation>
</comment>
<dbReference type="GO" id="GO:0016020">
    <property type="term" value="C:membrane"/>
    <property type="evidence" value="ECO:0007669"/>
    <property type="project" value="UniProtKB-SubCell"/>
</dbReference>
<evidence type="ECO:0000256" key="1">
    <source>
        <dbReference type="ARBA" id="ARBA00004141"/>
    </source>
</evidence>
<organism evidence="6">
    <name type="scientific">hydrothermal vent metagenome</name>
    <dbReference type="NCBI Taxonomy" id="652676"/>
    <lineage>
        <taxon>unclassified sequences</taxon>
        <taxon>metagenomes</taxon>
        <taxon>ecological metagenomes</taxon>
    </lineage>
</organism>
<dbReference type="EMBL" id="UOEU01000019">
    <property type="protein sequence ID" value="VAW29992.1"/>
    <property type="molecule type" value="Genomic_DNA"/>
</dbReference>
<dbReference type="InterPro" id="IPR002781">
    <property type="entry name" value="TM_pro_TauE-like"/>
</dbReference>